<gene>
    <name evidence="4" type="ORF">ALC60_10346</name>
</gene>
<keyword evidence="5" id="KW-1185">Reference proteome</keyword>
<evidence type="ECO:0000313" key="4">
    <source>
        <dbReference type="EMBL" id="KYQ50569.1"/>
    </source>
</evidence>
<dbReference type="AlphaFoldDB" id="A0A151WRN3"/>
<sequence>MPIPTFVDLQGFIVNKKFIVNEVAVLKQGTVLTHHIFTNPVSWKFLTRSDRSYASWLIAYHHGLRWEDGMVPYSEAKRLITTAIFEDDAVVYVKGREKRTWLWNLLLDDERERMYIETLDAVYEDMESLTNLLGYPLLDSKSISIYVAIYADAISFMIPACTNGLEMYFAKESSASFETKKDLKIVLGGHCGHELSLSLETWKGLYEHRWNIYKLEEDVENYMQVRFIPNVLIRLKNGVMPTKFACQPHRETSDASNINVINIDRPSTSKGTFEFDNRDHDRVIDISSLLLLHDTETDHPFEIDEVNVPNAVSTEKVECKSVGTQVNLHDRSKYFRSKGIQSVPLMKDASCCTEKKLCETATMSGSTSISIAISGLLDNTLDDCDDEYLPSEETSEEAGKDRDFEQQKIIRNMKISIIRSKPKLYLGIPDDAFFIIEYLNTVTGISIPEICLTICKIKSNDQLTRLADEFGISVSNASSVFGRTLPILAHYLKTLIIWPSAESIMKNLPVPFRARYSHVQSIIDCMEIEIQKPGKAINQSVTWSEYKKCNTIKYLISMTPDGVINFVSEGFCGRTTDATIVELSGYLNILPENTSVMADRGFKNIDHLLQRKRCILIRPPSVSSNSKPTKDEVMETRRIASLRIHVERVIRRIREFHILKPHSTIHHNMLHLVDDMIVVAVGLINLQPPLITQ</sequence>
<reference evidence="4 5" key="1">
    <citation type="submission" date="2015-09" db="EMBL/GenBank/DDBJ databases">
        <title>Trachymyrmex zeteki WGS genome.</title>
        <authorList>
            <person name="Nygaard S."/>
            <person name="Hu H."/>
            <person name="Boomsma J."/>
            <person name="Zhang G."/>
        </authorList>
    </citation>
    <scope>NUCLEOTIDE SEQUENCE [LARGE SCALE GENOMIC DNA]</scope>
    <source>
        <strain evidence="4">Tzet28-1</strain>
        <tissue evidence="4">Whole body</tissue>
    </source>
</reference>
<dbReference type="InterPro" id="IPR027806">
    <property type="entry name" value="HARBI1_dom"/>
</dbReference>
<feature type="domain" description="DDE Tnp4" evidence="3">
    <location>
        <begin position="523"/>
        <end position="685"/>
    </location>
</feature>
<accession>A0A151WRN3</accession>
<dbReference type="PANTHER" id="PTHR23080">
    <property type="entry name" value="THAP DOMAIN PROTEIN"/>
    <property type="match status" value="1"/>
</dbReference>
<evidence type="ECO:0000313" key="5">
    <source>
        <dbReference type="Proteomes" id="UP000075809"/>
    </source>
</evidence>
<proteinExistence type="predicted"/>
<keyword evidence="2" id="KW-0479">Metal-binding</keyword>
<protein>
    <recommendedName>
        <fullName evidence="3">DDE Tnp4 domain-containing protein</fullName>
    </recommendedName>
</protein>
<dbReference type="EMBL" id="KQ982801">
    <property type="protein sequence ID" value="KYQ50569.1"/>
    <property type="molecule type" value="Genomic_DNA"/>
</dbReference>
<evidence type="ECO:0000256" key="1">
    <source>
        <dbReference type="ARBA" id="ARBA00001968"/>
    </source>
</evidence>
<comment type="cofactor">
    <cofactor evidence="1">
        <name>a divalent metal cation</name>
        <dbReference type="ChEBI" id="CHEBI:60240"/>
    </cofactor>
</comment>
<dbReference type="Pfam" id="PF13359">
    <property type="entry name" value="DDE_Tnp_4"/>
    <property type="match status" value="1"/>
</dbReference>
<evidence type="ECO:0000256" key="2">
    <source>
        <dbReference type="ARBA" id="ARBA00022723"/>
    </source>
</evidence>
<organism evidence="4 5">
    <name type="scientific">Mycetomoellerius zeteki</name>
    <dbReference type="NCBI Taxonomy" id="64791"/>
    <lineage>
        <taxon>Eukaryota</taxon>
        <taxon>Metazoa</taxon>
        <taxon>Ecdysozoa</taxon>
        <taxon>Arthropoda</taxon>
        <taxon>Hexapoda</taxon>
        <taxon>Insecta</taxon>
        <taxon>Pterygota</taxon>
        <taxon>Neoptera</taxon>
        <taxon>Endopterygota</taxon>
        <taxon>Hymenoptera</taxon>
        <taxon>Apocrita</taxon>
        <taxon>Aculeata</taxon>
        <taxon>Formicoidea</taxon>
        <taxon>Formicidae</taxon>
        <taxon>Myrmicinae</taxon>
        <taxon>Mycetomoellerius</taxon>
    </lineage>
</organism>
<dbReference type="PANTHER" id="PTHR23080:SF144">
    <property type="entry name" value="SPINDLE AND KINETOCHORE ASSOCIATED COMPLEX SUBUNIT 3"/>
    <property type="match status" value="1"/>
</dbReference>
<evidence type="ECO:0000259" key="3">
    <source>
        <dbReference type="Pfam" id="PF13359"/>
    </source>
</evidence>
<dbReference type="GO" id="GO:0046872">
    <property type="term" value="F:metal ion binding"/>
    <property type="evidence" value="ECO:0007669"/>
    <property type="project" value="UniProtKB-KW"/>
</dbReference>
<name>A0A151WRN3_9HYME</name>
<dbReference type="Proteomes" id="UP000075809">
    <property type="component" value="Unassembled WGS sequence"/>
</dbReference>